<dbReference type="AlphaFoldDB" id="A0A1I6KP89"/>
<proteinExistence type="predicted"/>
<keyword evidence="3" id="KW-1185">Reference proteome</keyword>
<dbReference type="EMBL" id="FOZK01000001">
    <property type="protein sequence ID" value="SFR93053.1"/>
    <property type="molecule type" value="Genomic_DNA"/>
</dbReference>
<dbReference type="InterPro" id="IPR025164">
    <property type="entry name" value="Toastrack_DUF4097"/>
</dbReference>
<evidence type="ECO:0000313" key="3">
    <source>
        <dbReference type="Proteomes" id="UP000199062"/>
    </source>
</evidence>
<evidence type="ECO:0000259" key="1">
    <source>
        <dbReference type="Pfam" id="PF13349"/>
    </source>
</evidence>
<feature type="domain" description="DUF4097" evidence="1">
    <location>
        <begin position="24"/>
        <end position="300"/>
    </location>
</feature>
<evidence type="ECO:0000313" key="2">
    <source>
        <dbReference type="EMBL" id="SFR93053.1"/>
    </source>
</evidence>
<sequence length="304" mass="31548">MGVDASSRTETHEFDVSTGTDVVVSNTLGDLTVEEGDAESLRVRAEKHDGLGNDDAFDNVRVATEATDEQFEVSVVDERDDRFVKATWLHLRLSVPSGVAVTEVTGDDGDVTVDGAGGALTVDVEDGDVDVRDRDGDVTVTADDGDHTYRGLGGDLTVSGDDGDVTAERVGGDVAIDLDDGDADVSDVDGAVSVETGDGDVDARSVGALDAVTGDDGDVAVDVPAIRDDARIEVDDGDVIARLGSDLDARLVLETDGGDVDTSGLDERLGVEGDVERLATTLGEGTHTLRITTDDGDVELQSLD</sequence>
<dbReference type="Pfam" id="PF13349">
    <property type="entry name" value="DUF4097"/>
    <property type="match status" value="1"/>
</dbReference>
<protein>
    <submittedName>
        <fullName evidence="2">Putative adhesin</fullName>
    </submittedName>
</protein>
<name>A0A1I6KP89_9EURY</name>
<accession>A0A1I6KP89</accession>
<dbReference type="Proteomes" id="UP000199062">
    <property type="component" value="Unassembled WGS sequence"/>
</dbReference>
<reference evidence="2 3" key="1">
    <citation type="submission" date="2016-10" db="EMBL/GenBank/DDBJ databases">
        <authorList>
            <person name="de Groot N.N."/>
        </authorList>
    </citation>
    <scope>NUCLEOTIDE SEQUENCE [LARGE SCALE GENOMIC DNA]</scope>
    <source>
        <strain evidence="2 3">CGMCC 1.10457</strain>
    </source>
</reference>
<organism evidence="2 3">
    <name type="scientific">Halomicrobium zhouii</name>
    <dbReference type="NCBI Taxonomy" id="767519"/>
    <lineage>
        <taxon>Archaea</taxon>
        <taxon>Methanobacteriati</taxon>
        <taxon>Methanobacteriota</taxon>
        <taxon>Stenosarchaea group</taxon>
        <taxon>Halobacteria</taxon>
        <taxon>Halobacteriales</taxon>
        <taxon>Haloarculaceae</taxon>
        <taxon>Halomicrobium</taxon>
    </lineage>
</organism>
<gene>
    <name evidence="2" type="ORF">SAMN05216559_1210</name>
</gene>